<dbReference type="KEGG" id="cate:C2869_09595"/>
<dbReference type="EMBL" id="CP026604">
    <property type="protein sequence ID" value="AWB65921.1"/>
    <property type="molecule type" value="Genomic_DNA"/>
</dbReference>
<evidence type="ECO:0000313" key="4">
    <source>
        <dbReference type="EMBL" id="AWB66668.1"/>
    </source>
</evidence>
<dbReference type="KEGG" id="cate:C2869_22280"/>
<evidence type="ECO:0008006" key="8">
    <source>
        <dbReference type="Google" id="ProtNLM"/>
    </source>
</evidence>
<dbReference type="AlphaFoldDB" id="A0A2S0VNX4"/>
<protein>
    <recommendedName>
        <fullName evidence="8">Transposase</fullName>
    </recommendedName>
</protein>
<keyword evidence="7" id="KW-1185">Reference proteome</keyword>
<dbReference type="KEGG" id="cate:C2869_00080"/>
<dbReference type="Proteomes" id="UP000244441">
    <property type="component" value="Plasmid unnamed1"/>
</dbReference>
<organism evidence="3 7">
    <name type="scientific">Saccharobesus litoralis</name>
    <dbReference type="NCBI Taxonomy" id="2172099"/>
    <lineage>
        <taxon>Bacteria</taxon>
        <taxon>Pseudomonadati</taxon>
        <taxon>Pseudomonadota</taxon>
        <taxon>Gammaproteobacteria</taxon>
        <taxon>Alteromonadales</taxon>
        <taxon>Alteromonadaceae</taxon>
        <taxon>Saccharobesus</taxon>
    </lineage>
</organism>
<evidence type="ECO:0000313" key="1">
    <source>
        <dbReference type="EMBL" id="AWB64933.1"/>
    </source>
</evidence>
<dbReference type="KEGG" id="cate:C2869_11310"/>
<evidence type="ECO:0000313" key="7">
    <source>
        <dbReference type="Proteomes" id="UP000244441"/>
    </source>
</evidence>
<proteinExistence type="predicted"/>
<name>A0A2S0VNX4_9ALTE</name>
<gene>
    <name evidence="1" type="ORF">C2869_00080</name>
    <name evidence="2" type="ORF">C2869_00745</name>
    <name evidence="3" type="ORF">C2869_05445</name>
    <name evidence="4" type="ORF">C2869_09595</name>
    <name evidence="5" type="ORF">C2869_11310</name>
    <name evidence="6" type="ORF">C2869_22280</name>
</gene>
<keyword evidence="6" id="KW-0614">Plasmid</keyword>
<accession>A0A2S0VNX4</accession>
<dbReference type="EMBL" id="CP026604">
    <property type="protein sequence ID" value="AWB66668.1"/>
    <property type="molecule type" value="Genomic_DNA"/>
</dbReference>
<evidence type="ECO:0000313" key="3">
    <source>
        <dbReference type="EMBL" id="AWB65921.1"/>
    </source>
</evidence>
<dbReference type="EMBL" id="CP026605">
    <property type="protein sequence ID" value="AWB69230.1"/>
    <property type="molecule type" value="Genomic_DNA"/>
</dbReference>
<dbReference type="EMBL" id="CP026604">
    <property type="protein sequence ID" value="AWB65056.1"/>
    <property type="molecule type" value="Genomic_DNA"/>
</dbReference>
<sequence>MSSHIESFDDPRQQGKCTYTLHDTVMSAFACMYFQDPSLVQFQKRLERKYQRSNLNTLFRIKETPKDNQMKDILDTIDSECFAPVFKDYFERLRRHHHLQSFEVLPGKLLCAIDGTQYHSSKSVHCDGCLTKQHRNGEITYNHAVLQGAIMHPSQRQVIPVMPEAIKNTDGAKKQDCEMNAAKRFVKRLKKAHPRQSFIICGDGLMSKQPLIESTLAEGFSFLFMAKKDDHKYLYDWLAAYESLSSQSYTDEKDVTHQFSWQNDVPLHGGEKSIHVNYLEYRQIKKGKQTYLGSWVSDIEINKDNVIALAKAGRCRWKIENECFNSLKNQGYEVEHNYGHGHENLSYNMYLLTLLAFFYHQIFELTDGAYQQCRQEYGSKRFLWENFRVTIRYVLFDSWADLMTHLLTDHEITEEAYYRP</sequence>
<dbReference type="EMBL" id="CP026604">
    <property type="protein sequence ID" value="AWB66989.1"/>
    <property type="molecule type" value="Genomic_DNA"/>
</dbReference>
<evidence type="ECO:0000313" key="6">
    <source>
        <dbReference type="EMBL" id="AWB69230.1"/>
    </source>
</evidence>
<dbReference type="Proteomes" id="UP000244441">
    <property type="component" value="Chromosome"/>
</dbReference>
<reference evidence="3 7" key="1">
    <citation type="submission" date="2018-01" db="EMBL/GenBank/DDBJ databases">
        <title>Genome sequence of a Cantenovulum-like bacteria.</title>
        <authorList>
            <person name="Tan W.R."/>
            <person name="Lau N.-S."/>
            <person name="Go F."/>
            <person name="Amirul A.-A.A."/>
        </authorList>
    </citation>
    <scope>NUCLEOTIDE SEQUENCE [LARGE SCALE GENOMIC DNA]</scope>
    <source>
        <strain evidence="3 7">CCB-QB4</strain>
        <plasmid evidence="7">Plasmid unnamed1</plasmid>
        <plasmid evidence="6">unnamed1</plasmid>
    </source>
</reference>
<dbReference type="EMBL" id="CP026604">
    <property type="protein sequence ID" value="AWB64933.1"/>
    <property type="molecule type" value="Genomic_DNA"/>
</dbReference>
<evidence type="ECO:0000313" key="2">
    <source>
        <dbReference type="EMBL" id="AWB65056.1"/>
    </source>
</evidence>
<dbReference type="RefSeq" id="WP_108601012.1">
    <property type="nucleotide sequence ID" value="NZ_CP026604.1"/>
</dbReference>
<dbReference type="OrthoDB" id="6192860at2"/>
<evidence type="ECO:0000313" key="5">
    <source>
        <dbReference type="EMBL" id="AWB66989.1"/>
    </source>
</evidence>
<geneLocation type="plasmid" evidence="6">
    <name>unnamed1</name>
</geneLocation>
<dbReference type="KEGG" id="cate:C2869_00745"/>
<dbReference type="KEGG" id="cate:C2869_05445"/>